<dbReference type="EMBL" id="LR796274">
    <property type="protein sequence ID" value="CAB4133425.1"/>
    <property type="molecule type" value="Genomic_DNA"/>
</dbReference>
<protein>
    <submittedName>
        <fullName evidence="3">Gene 88 protein</fullName>
    </submittedName>
</protein>
<dbReference type="InterPro" id="IPR020290">
    <property type="entry name" value="Gp88"/>
</dbReference>
<reference evidence="3" key="1">
    <citation type="submission" date="2020-04" db="EMBL/GenBank/DDBJ databases">
        <authorList>
            <person name="Chiriac C."/>
            <person name="Salcher M."/>
            <person name="Ghai R."/>
            <person name="Kavagutti S V."/>
        </authorList>
    </citation>
    <scope>NUCLEOTIDE SEQUENCE</scope>
</reference>
<sequence length="532" mass="59146">MKISEILIEAAGAGKLINGMVVQTVDEFLKSNGIKPAKVEPEPEALEEAENPDINAAPAAEYQPIKFDPKYRPQYSGQTTATTQPSPADAYSKVISPQEVASIAHEKGTYVIYYTYKNNSGQKSTKRITQAPIYIGQQKIQQLANEAEAETNALLPIDANTPAEQSKKIKTQRKTKAYLLLGKKMEDFALKTAIEQNKDVQNILTSGKVNVNQLKAGPYITTGKKVAKPAVHKSSVPIIDENNEIVYDLDGLAERIKTRPEKLIKANEKMLKSAGSDITMANIGIPAITGLVIDERTGEFRVVQTCPGAGICKEYCYATRGGYIQYSASSESQMRILNYWYNDPTGFKEQLIRELSDLVKEGVKVYFRWHDSGDFFTNAYLDLAFDVANALKKKNVTIYAYTKIAAVANNPKIPKNFLINFSAGAKANETKQINFKTTKFSEVVPKELFKDFNTTGIGLKQLQDRDPIAQQRMKQALAKYYNINVKSVLTYDEMLALPEGKKLKYNVMIVPSLDGDLAAARRDVLGSYLLYH</sequence>
<feature type="domain" description="Gene product 88" evidence="2">
    <location>
        <begin position="265"/>
        <end position="447"/>
    </location>
</feature>
<dbReference type="Pfam" id="PF17338">
    <property type="entry name" value="GP88"/>
    <property type="match status" value="1"/>
</dbReference>
<name>A0A6J5LGY8_9CAUD</name>
<feature type="region of interest" description="Disordered" evidence="1">
    <location>
        <begin position="68"/>
        <end position="89"/>
    </location>
</feature>
<accession>A0A6J5LGY8</accession>
<evidence type="ECO:0000259" key="2">
    <source>
        <dbReference type="Pfam" id="PF17338"/>
    </source>
</evidence>
<evidence type="ECO:0000313" key="3">
    <source>
        <dbReference type="EMBL" id="CAB4133425.1"/>
    </source>
</evidence>
<gene>
    <name evidence="3" type="ORF">UFOVP257_186</name>
</gene>
<organism evidence="3">
    <name type="scientific">uncultured Caudovirales phage</name>
    <dbReference type="NCBI Taxonomy" id="2100421"/>
    <lineage>
        <taxon>Viruses</taxon>
        <taxon>Duplodnaviria</taxon>
        <taxon>Heunggongvirae</taxon>
        <taxon>Uroviricota</taxon>
        <taxon>Caudoviricetes</taxon>
        <taxon>Peduoviridae</taxon>
        <taxon>Maltschvirus</taxon>
        <taxon>Maltschvirus maltsch</taxon>
    </lineage>
</organism>
<proteinExistence type="predicted"/>
<evidence type="ECO:0000256" key="1">
    <source>
        <dbReference type="SAM" id="MobiDB-lite"/>
    </source>
</evidence>
<feature type="compositionally biased region" description="Polar residues" evidence="1">
    <location>
        <begin position="75"/>
        <end position="86"/>
    </location>
</feature>